<dbReference type="SMART" id="SM00530">
    <property type="entry name" value="HTH_XRE"/>
    <property type="match status" value="1"/>
</dbReference>
<dbReference type="CDD" id="cd00093">
    <property type="entry name" value="HTH_XRE"/>
    <property type="match status" value="1"/>
</dbReference>
<dbReference type="GO" id="GO:0005829">
    <property type="term" value="C:cytosol"/>
    <property type="evidence" value="ECO:0007669"/>
    <property type="project" value="TreeGrafter"/>
</dbReference>
<dbReference type="AlphaFoldDB" id="A0A916V2I4"/>
<evidence type="ECO:0000259" key="2">
    <source>
        <dbReference type="PROSITE" id="PS50943"/>
    </source>
</evidence>
<comment type="caution">
    <text evidence="3">The sequence shown here is derived from an EMBL/GenBank/DDBJ whole genome shotgun (WGS) entry which is preliminary data.</text>
</comment>
<reference evidence="3" key="1">
    <citation type="journal article" date="2014" name="Int. J. Syst. Evol. Microbiol.">
        <title>Complete genome sequence of Corynebacterium casei LMG S-19264T (=DSM 44701T), isolated from a smear-ripened cheese.</title>
        <authorList>
            <consortium name="US DOE Joint Genome Institute (JGI-PGF)"/>
            <person name="Walter F."/>
            <person name="Albersmeier A."/>
            <person name="Kalinowski J."/>
            <person name="Ruckert C."/>
        </authorList>
    </citation>
    <scope>NUCLEOTIDE SEQUENCE</scope>
    <source>
        <strain evidence="3">CGMCC 1.15493</strain>
    </source>
</reference>
<dbReference type="EMBL" id="BMJJ01000001">
    <property type="protein sequence ID" value="GGD02011.1"/>
    <property type="molecule type" value="Genomic_DNA"/>
</dbReference>
<dbReference type="InterPro" id="IPR050807">
    <property type="entry name" value="TransReg_Diox_bact_type"/>
</dbReference>
<keyword evidence="1" id="KW-0238">DNA-binding</keyword>
<dbReference type="Pfam" id="PF13560">
    <property type="entry name" value="HTH_31"/>
    <property type="match status" value="1"/>
</dbReference>
<dbReference type="InterPro" id="IPR001387">
    <property type="entry name" value="Cro/C1-type_HTH"/>
</dbReference>
<sequence>MPAPVRFAKIAGLGHSRPGPFACQPRPFDGNHSRMTPFGERIRALRRERGVTQAEMAKALGISSAYLSALEHGRRGRPTWQMLQRIIGYLNVIWDDAEELERLSALSHPKVSVETAGLSPQATKLANRLAETIAALSPEDIAVLLEQLEAAAARAEALQRAKRRR</sequence>
<dbReference type="GO" id="GO:0003700">
    <property type="term" value="F:DNA-binding transcription factor activity"/>
    <property type="evidence" value="ECO:0007669"/>
    <property type="project" value="TreeGrafter"/>
</dbReference>
<dbReference type="InterPro" id="IPR010982">
    <property type="entry name" value="Lambda_DNA-bd_dom_sf"/>
</dbReference>
<dbReference type="PANTHER" id="PTHR46797:SF1">
    <property type="entry name" value="METHYLPHOSPHONATE SYNTHASE"/>
    <property type="match status" value="1"/>
</dbReference>
<proteinExistence type="predicted"/>
<dbReference type="GO" id="GO:0003677">
    <property type="term" value="F:DNA binding"/>
    <property type="evidence" value="ECO:0007669"/>
    <property type="project" value="UniProtKB-KW"/>
</dbReference>
<dbReference type="SUPFAM" id="SSF47413">
    <property type="entry name" value="lambda repressor-like DNA-binding domains"/>
    <property type="match status" value="1"/>
</dbReference>
<evidence type="ECO:0000313" key="3">
    <source>
        <dbReference type="EMBL" id="GGD02011.1"/>
    </source>
</evidence>
<keyword evidence="4" id="KW-1185">Reference proteome</keyword>
<name>A0A916V2I4_9HYPH</name>
<dbReference type="Proteomes" id="UP000613160">
    <property type="component" value="Unassembled WGS sequence"/>
</dbReference>
<dbReference type="PANTHER" id="PTHR46797">
    <property type="entry name" value="HTH-TYPE TRANSCRIPTIONAL REGULATOR"/>
    <property type="match status" value="1"/>
</dbReference>
<dbReference type="PROSITE" id="PS50943">
    <property type="entry name" value="HTH_CROC1"/>
    <property type="match status" value="1"/>
</dbReference>
<dbReference type="Gene3D" id="1.10.260.40">
    <property type="entry name" value="lambda repressor-like DNA-binding domains"/>
    <property type="match status" value="1"/>
</dbReference>
<reference evidence="3" key="2">
    <citation type="submission" date="2020-09" db="EMBL/GenBank/DDBJ databases">
        <authorList>
            <person name="Sun Q."/>
            <person name="Zhou Y."/>
        </authorList>
    </citation>
    <scope>NUCLEOTIDE SEQUENCE</scope>
    <source>
        <strain evidence="3">CGMCC 1.15493</strain>
    </source>
</reference>
<gene>
    <name evidence="3" type="ORF">GCM10011335_00710</name>
</gene>
<evidence type="ECO:0000313" key="4">
    <source>
        <dbReference type="Proteomes" id="UP000613160"/>
    </source>
</evidence>
<organism evidence="3 4">
    <name type="scientific">Aureimonas glaciei</name>
    <dbReference type="NCBI Taxonomy" id="1776957"/>
    <lineage>
        <taxon>Bacteria</taxon>
        <taxon>Pseudomonadati</taxon>
        <taxon>Pseudomonadota</taxon>
        <taxon>Alphaproteobacteria</taxon>
        <taxon>Hyphomicrobiales</taxon>
        <taxon>Aurantimonadaceae</taxon>
        <taxon>Aureimonas</taxon>
    </lineage>
</organism>
<accession>A0A916V2I4</accession>
<evidence type="ECO:0000256" key="1">
    <source>
        <dbReference type="ARBA" id="ARBA00023125"/>
    </source>
</evidence>
<protein>
    <recommendedName>
        <fullName evidence="2">HTH cro/C1-type domain-containing protein</fullName>
    </recommendedName>
</protein>
<feature type="domain" description="HTH cro/C1-type" evidence="2">
    <location>
        <begin position="42"/>
        <end position="100"/>
    </location>
</feature>